<dbReference type="PANTHER" id="PTHR11575:SF24">
    <property type="entry name" value="5'-NUCLEOTIDASE"/>
    <property type="match status" value="1"/>
</dbReference>
<keyword evidence="1" id="KW-0732">Signal</keyword>
<dbReference type="InterPro" id="IPR036907">
    <property type="entry name" value="5'-Nucleotdase_C_sf"/>
</dbReference>
<dbReference type="Pfam" id="PF02872">
    <property type="entry name" value="5_nucleotid_C"/>
    <property type="match status" value="1"/>
</dbReference>
<organism evidence="3 4">
    <name type="scientific">Candidatus Cryptobacteroides avicola</name>
    <dbReference type="NCBI Taxonomy" id="2840757"/>
    <lineage>
        <taxon>Bacteria</taxon>
        <taxon>Pseudomonadati</taxon>
        <taxon>Bacteroidota</taxon>
        <taxon>Bacteroidia</taxon>
        <taxon>Bacteroidales</taxon>
        <taxon>Candidatus Cryptobacteroides</taxon>
    </lineage>
</organism>
<dbReference type="EMBL" id="JADILV010000068">
    <property type="protein sequence ID" value="MBO8484308.1"/>
    <property type="molecule type" value="Genomic_DNA"/>
</dbReference>
<dbReference type="Proteomes" id="UP000725002">
    <property type="component" value="Unassembled WGS sequence"/>
</dbReference>
<accession>A0A940DZE0</accession>
<feature type="chain" id="PRO_5037647742" evidence="1">
    <location>
        <begin position="22"/>
        <end position="287"/>
    </location>
</feature>
<dbReference type="InterPro" id="IPR006179">
    <property type="entry name" value="5_nucleotidase/apyrase"/>
</dbReference>
<dbReference type="GO" id="GO:0016787">
    <property type="term" value="F:hydrolase activity"/>
    <property type="evidence" value="ECO:0007669"/>
    <property type="project" value="InterPro"/>
</dbReference>
<evidence type="ECO:0000259" key="2">
    <source>
        <dbReference type="Pfam" id="PF02872"/>
    </source>
</evidence>
<comment type="caution">
    <text evidence="3">The sequence shown here is derived from an EMBL/GenBank/DDBJ whole genome shotgun (WGS) entry which is preliminary data.</text>
</comment>
<feature type="domain" description="5'-Nucleotidase C-terminal" evidence="2">
    <location>
        <begin position="103"/>
        <end position="245"/>
    </location>
</feature>
<evidence type="ECO:0000313" key="3">
    <source>
        <dbReference type="EMBL" id="MBO8484308.1"/>
    </source>
</evidence>
<protein>
    <submittedName>
        <fullName evidence="3">5'-nucleotidase C-terminal domain-containing protein</fullName>
    </submittedName>
</protein>
<dbReference type="PANTHER" id="PTHR11575">
    <property type="entry name" value="5'-NUCLEOTIDASE-RELATED"/>
    <property type="match status" value="1"/>
</dbReference>
<evidence type="ECO:0000313" key="4">
    <source>
        <dbReference type="Proteomes" id="UP000725002"/>
    </source>
</evidence>
<dbReference type="Gene3D" id="3.90.780.10">
    <property type="entry name" value="5'-Nucleotidase, C-terminal domain"/>
    <property type="match status" value="1"/>
</dbReference>
<evidence type="ECO:0000256" key="1">
    <source>
        <dbReference type="SAM" id="SignalP"/>
    </source>
</evidence>
<reference evidence="3" key="1">
    <citation type="submission" date="2020-10" db="EMBL/GenBank/DDBJ databases">
        <authorList>
            <person name="Gilroy R."/>
        </authorList>
    </citation>
    <scope>NUCLEOTIDE SEQUENCE</scope>
    <source>
        <strain evidence="3">G3-8215</strain>
    </source>
</reference>
<dbReference type="InterPro" id="IPR008334">
    <property type="entry name" value="5'-Nucleotdase_C"/>
</dbReference>
<dbReference type="SUPFAM" id="SSF55816">
    <property type="entry name" value="5'-nucleotidase (syn. UDP-sugar hydrolase), C-terminal domain"/>
    <property type="match status" value="1"/>
</dbReference>
<reference evidence="3" key="2">
    <citation type="journal article" date="2021" name="PeerJ">
        <title>Extensive microbial diversity within the chicken gut microbiome revealed by metagenomics and culture.</title>
        <authorList>
            <person name="Gilroy R."/>
            <person name="Ravi A."/>
            <person name="Getino M."/>
            <person name="Pursley I."/>
            <person name="Horton D.L."/>
            <person name="Alikhan N.F."/>
            <person name="Baker D."/>
            <person name="Gharbi K."/>
            <person name="Hall N."/>
            <person name="Watson M."/>
            <person name="Adriaenssens E.M."/>
            <person name="Foster-Nyarko E."/>
            <person name="Jarju S."/>
            <person name="Secka A."/>
            <person name="Antonio M."/>
            <person name="Oren A."/>
            <person name="Chaudhuri R.R."/>
            <person name="La Ragione R."/>
            <person name="Hildebrand F."/>
            <person name="Pallen M.J."/>
        </authorList>
    </citation>
    <scope>NUCLEOTIDE SEQUENCE</scope>
    <source>
        <strain evidence="3">G3-8215</strain>
    </source>
</reference>
<gene>
    <name evidence="3" type="ORF">IAB75_09385</name>
</gene>
<sequence length="287" mass="30669">MMFGKIAAMLLLAALIPAVQADGRGAGKQESGKITFSWTRSRMDGSRTGVTCPGADNVNEALGRVDGRLYCAPNGKTFKGGSVPEVASVLIGAQPAMAPVKKVVGHSAREMIRTYPECELSNLFIDTIMAAVEKESGRKVDVGIGNFGGIRVDMPAGDILQDDIMSMFPFKNDIVYVALKGRDVRAILDRMAAGRFEVLGGVRVVAEDGKIVSAEIGGEPLDDEKVYGVATITFLLDGGDDVHVAKNALEVIVCGKEIYDVMMDYVKAETAAGRPVEYHKDGRVQIL</sequence>
<feature type="signal peptide" evidence="1">
    <location>
        <begin position="1"/>
        <end position="21"/>
    </location>
</feature>
<dbReference type="GO" id="GO:0009166">
    <property type="term" value="P:nucleotide catabolic process"/>
    <property type="evidence" value="ECO:0007669"/>
    <property type="project" value="InterPro"/>
</dbReference>
<proteinExistence type="predicted"/>
<dbReference type="PRINTS" id="PR01607">
    <property type="entry name" value="APYRASEFAMLY"/>
</dbReference>
<dbReference type="AlphaFoldDB" id="A0A940DZE0"/>
<name>A0A940DZE0_9BACT</name>